<dbReference type="Pfam" id="PF00876">
    <property type="entry name" value="Innexin"/>
    <property type="match status" value="1"/>
</dbReference>
<proteinExistence type="inferred from homology"/>
<dbReference type="PANTHER" id="PTHR11893:SF36">
    <property type="entry name" value="INNEXIN-5"/>
    <property type="match status" value="1"/>
</dbReference>
<keyword evidence="6 9" id="KW-0406">Ion transport</keyword>
<keyword evidence="7 9" id="KW-0472">Membrane</keyword>
<comment type="function">
    <text evidence="9">Structural component of the gap junctions.</text>
</comment>
<keyword evidence="2 9" id="KW-0813">Transport</keyword>
<accession>A0A813XCT3</accession>
<dbReference type="Proteomes" id="UP000663870">
    <property type="component" value="Unassembled WGS sequence"/>
</dbReference>
<dbReference type="PROSITE" id="PS51013">
    <property type="entry name" value="PANNEXIN"/>
    <property type="match status" value="1"/>
</dbReference>
<evidence type="ECO:0000313" key="12">
    <source>
        <dbReference type="Proteomes" id="UP000663854"/>
    </source>
</evidence>
<protein>
    <recommendedName>
        <fullName evidence="9">Innexin</fullName>
    </recommendedName>
</protein>
<keyword evidence="4 9" id="KW-0812">Transmembrane</keyword>
<evidence type="ECO:0000256" key="1">
    <source>
        <dbReference type="ARBA" id="ARBA00004651"/>
    </source>
</evidence>
<dbReference type="EMBL" id="CAJNOL010000146">
    <property type="protein sequence ID" value="CAF0884860.1"/>
    <property type="molecule type" value="Genomic_DNA"/>
</dbReference>
<keyword evidence="13" id="KW-1185">Reference proteome</keyword>
<dbReference type="EMBL" id="CAJNOH010000095">
    <property type="protein sequence ID" value="CAF0862989.1"/>
    <property type="molecule type" value="Genomic_DNA"/>
</dbReference>
<dbReference type="GO" id="GO:0005886">
    <property type="term" value="C:plasma membrane"/>
    <property type="evidence" value="ECO:0007669"/>
    <property type="project" value="UniProtKB-SubCell"/>
</dbReference>
<feature type="transmembrane region" description="Helical" evidence="9">
    <location>
        <begin position="299"/>
        <end position="321"/>
    </location>
</feature>
<dbReference type="PANTHER" id="PTHR11893">
    <property type="entry name" value="INNEXIN"/>
    <property type="match status" value="1"/>
</dbReference>
<comment type="caution">
    <text evidence="10">The sequence shown here is derived from an EMBL/GenBank/DDBJ whole genome shotgun (WGS) entry which is preliminary data.</text>
</comment>
<feature type="transmembrane region" description="Helical" evidence="9">
    <location>
        <begin position="29"/>
        <end position="48"/>
    </location>
</feature>
<evidence type="ECO:0000313" key="13">
    <source>
        <dbReference type="Proteomes" id="UP000663870"/>
    </source>
</evidence>
<sequence length="427" mass="50474">MDFHSLMGQASSMILGKRNDDSTSDRLNYRYTVGILVVFAIINMNRLYTDQIKCWVPAFFTPNYDEYVRSVCFVQNTYYVEHTDKTPQSLTVKRESEILYYQWVPFILLVKAFLFYIPRISWNTFGLKSGIQVSDLVESSFDYKLPTTDATHRQMCLDYIVDSIDQYCGDHRRQSEVHTHLNIIQRILITGWCITGKYLGNYLVVLYMTTKLMYIGVSLFQILLLSIMLGSNFAFYGIQVLDRFFRGIHWNTESRLFPKTTLCDFTIREFGHPKRSHDYTVPCVLPHNLFNQQMFTFLYFWYAIVISLNICDFFLWLYVITPQYRLNFIHKRLHSKKYPLTNEMNDQSKILAFTNDYLEADGFFILSLIKENSSDYVAAEIVHRLYTEKFLKRYPNKTTTTTKIIYDDNHTKKDNDSKRSHLCSLIC</sequence>
<feature type="transmembrane region" description="Helical" evidence="9">
    <location>
        <begin position="98"/>
        <end position="117"/>
    </location>
</feature>
<evidence type="ECO:0000256" key="2">
    <source>
        <dbReference type="ARBA" id="ARBA00022448"/>
    </source>
</evidence>
<evidence type="ECO:0000313" key="11">
    <source>
        <dbReference type="EMBL" id="CAF0884860.1"/>
    </source>
</evidence>
<keyword evidence="3" id="KW-1003">Cell membrane</keyword>
<feature type="transmembrane region" description="Helical" evidence="9">
    <location>
        <begin position="212"/>
        <end position="236"/>
    </location>
</feature>
<evidence type="ECO:0000256" key="8">
    <source>
        <dbReference type="ARBA" id="ARBA00023303"/>
    </source>
</evidence>
<evidence type="ECO:0000256" key="5">
    <source>
        <dbReference type="ARBA" id="ARBA00022989"/>
    </source>
</evidence>
<evidence type="ECO:0000256" key="3">
    <source>
        <dbReference type="ARBA" id="ARBA00022475"/>
    </source>
</evidence>
<comment type="caution">
    <text evidence="9">Lacks conserved residue(s) required for the propagation of feature annotation.</text>
</comment>
<reference evidence="10" key="1">
    <citation type="submission" date="2021-02" db="EMBL/GenBank/DDBJ databases">
        <authorList>
            <person name="Nowell W R."/>
        </authorList>
    </citation>
    <scope>NUCLEOTIDE SEQUENCE</scope>
</reference>
<dbReference type="PRINTS" id="PR01262">
    <property type="entry name" value="INNEXIN"/>
</dbReference>
<evidence type="ECO:0000256" key="7">
    <source>
        <dbReference type="ARBA" id="ARBA00023136"/>
    </source>
</evidence>
<name>A0A813XCT3_9BILA</name>
<keyword evidence="5 9" id="KW-1133">Transmembrane helix</keyword>
<evidence type="ECO:0000256" key="4">
    <source>
        <dbReference type="ARBA" id="ARBA00022692"/>
    </source>
</evidence>
<comment type="subcellular location">
    <subcellularLocation>
        <location evidence="1 9">Cell membrane</location>
        <topology evidence="1 9">Multi-pass membrane protein</topology>
    </subcellularLocation>
</comment>
<evidence type="ECO:0000313" key="10">
    <source>
        <dbReference type="EMBL" id="CAF0862989.1"/>
    </source>
</evidence>
<organism evidence="10 12">
    <name type="scientific">Rotaria sordida</name>
    <dbReference type="NCBI Taxonomy" id="392033"/>
    <lineage>
        <taxon>Eukaryota</taxon>
        <taxon>Metazoa</taxon>
        <taxon>Spiralia</taxon>
        <taxon>Gnathifera</taxon>
        <taxon>Rotifera</taxon>
        <taxon>Eurotatoria</taxon>
        <taxon>Bdelloidea</taxon>
        <taxon>Philodinida</taxon>
        <taxon>Philodinidae</taxon>
        <taxon>Rotaria</taxon>
    </lineage>
</organism>
<evidence type="ECO:0000256" key="6">
    <source>
        <dbReference type="ARBA" id="ARBA00023065"/>
    </source>
</evidence>
<dbReference type="Proteomes" id="UP000663854">
    <property type="component" value="Unassembled WGS sequence"/>
</dbReference>
<dbReference type="InterPro" id="IPR000990">
    <property type="entry name" value="Innexin"/>
</dbReference>
<gene>
    <name evidence="9" type="primary">inx</name>
    <name evidence="11" type="ORF">JXQ802_LOCUS8346</name>
    <name evidence="10" type="ORF">PYM288_LOCUS7655</name>
</gene>
<feature type="transmembrane region" description="Helical" evidence="9">
    <location>
        <begin position="183"/>
        <end position="200"/>
    </location>
</feature>
<comment type="similarity">
    <text evidence="9">Belongs to the pannexin family.</text>
</comment>
<keyword evidence="8 9" id="KW-0407">Ion channel</keyword>
<dbReference type="AlphaFoldDB" id="A0A813XCT3"/>
<dbReference type="GO" id="GO:0034220">
    <property type="term" value="P:monoatomic ion transmembrane transport"/>
    <property type="evidence" value="ECO:0007669"/>
    <property type="project" value="UniProtKB-KW"/>
</dbReference>
<dbReference type="GO" id="GO:0005921">
    <property type="term" value="C:gap junction"/>
    <property type="evidence" value="ECO:0007669"/>
    <property type="project" value="UniProtKB-UniRule"/>
</dbReference>
<evidence type="ECO:0000256" key="9">
    <source>
        <dbReference type="RuleBase" id="RU010713"/>
    </source>
</evidence>